<dbReference type="RefSeq" id="WP_323297563.1">
    <property type="nucleotide sequence ID" value="NZ_JAYFUM010000017.1"/>
</dbReference>
<dbReference type="Proteomes" id="UP001302949">
    <property type="component" value="Unassembled WGS sequence"/>
</dbReference>
<dbReference type="EMBL" id="JAYFUM010000017">
    <property type="protein sequence ID" value="MEA5140409.1"/>
    <property type="molecule type" value="Genomic_DNA"/>
</dbReference>
<dbReference type="Gene3D" id="3.40.50.1010">
    <property type="entry name" value="5'-nuclease"/>
    <property type="match status" value="1"/>
</dbReference>
<name>A0ABU5QDH6_9BACT</name>
<evidence type="ECO:0000313" key="1">
    <source>
        <dbReference type="EMBL" id="MEA5140409.1"/>
    </source>
</evidence>
<dbReference type="Pfam" id="PF11848">
    <property type="entry name" value="DUF3368"/>
    <property type="match status" value="1"/>
</dbReference>
<comment type="caution">
    <text evidence="1">The sequence shown here is derived from an EMBL/GenBank/DDBJ whole genome shotgun (WGS) entry which is preliminary data.</text>
</comment>
<organism evidence="1 2">
    <name type="scientific">Arcicella rigui</name>
    <dbReference type="NCBI Taxonomy" id="797020"/>
    <lineage>
        <taxon>Bacteria</taxon>
        <taxon>Pseudomonadati</taxon>
        <taxon>Bacteroidota</taxon>
        <taxon>Cytophagia</taxon>
        <taxon>Cytophagales</taxon>
        <taxon>Flectobacillaceae</taxon>
        <taxon>Arcicella</taxon>
    </lineage>
</organism>
<protein>
    <recommendedName>
        <fullName evidence="3">PIN domain-containing protein</fullName>
    </recommendedName>
</protein>
<accession>A0ABU5QDH6</accession>
<gene>
    <name evidence="1" type="ORF">VB248_14750</name>
</gene>
<reference evidence="1 2" key="1">
    <citation type="submission" date="2023-12" db="EMBL/GenBank/DDBJ databases">
        <title>Novel species of the genus Arcicella isolated from rivers.</title>
        <authorList>
            <person name="Lu H."/>
        </authorList>
    </citation>
    <scope>NUCLEOTIDE SEQUENCE [LARGE SCALE GENOMIC DNA]</scope>
    <source>
        <strain evidence="1 2">KCTC 23307</strain>
    </source>
</reference>
<keyword evidence="2" id="KW-1185">Reference proteome</keyword>
<sequence length="171" mass="20013">MKLIISDTNILIDLIRLELIDVFFQLENLALKTTDFVFEELFEEQKLVFSIFINDGKFEILESFEDDLLQIMDIQARTSGLSFEDCSVWYFAEKLNGILLTGDGKLRRQSSLNGVEVKGILFVFDILLLQNKITFEDAIDKLNQLYQLNTRLPTVPKNQRIEFWSKRQHID</sequence>
<evidence type="ECO:0000313" key="2">
    <source>
        <dbReference type="Proteomes" id="UP001302949"/>
    </source>
</evidence>
<evidence type="ECO:0008006" key="3">
    <source>
        <dbReference type="Google" id="ProtNLM"/>
    </source>
</evidence>
<proteinExistence type="predicted"/>
<dbReference type="SUPFAM" id="SSF88723">
    <property type="entry name" value="PIN domain-like"/>
    <property type="match status" value="1"/>
</dbReference>
<dbReference type="InterPro" id="IPR029060">
    <property type="entry name" value="PIN-like_dom_sf"/>
</dbReference>
<dbReference type="InterPro" id="IPR021799">
    <property type="entry name" value="PIN-like_prokaryotic"/>
</dbReference>